<evidence type="ECO:0000313" key="1">
    <source>
        <dbReference type="EMBL" id="MBD7906998.1"/>
    </source>
</evidence>
<dbReference type="EMBL" id="JACSQY010000001">
    <property type="protein sequence ID" value="MBD7906998.1"/>
    <property type="molecule type" value="Genomic_DNA"/>
</dbReference>
<keyword evidence="2" id="KW-1185">Reference proteome</keyword>
<protein>
    <submittedName>
        <fullName evidence="1">Phosphoribosylaminoimidazole synthetase</fullName>
    </submittedName>
</protein>
<sequence length="130" mass="15400">MKVKCISIEGYMFSPEKVEEGVRLKTTYNEIEVGKIYNVCGIVLYENGLRYLLYDDYDMAYWYPSELFEVIDKNVPKQWYFDFYGDNEEAISAIWGYNELIFSKTHFDGLSEQNSEDIQILLTRKSEMYG</sequence>
<name>A0ABR8PFQ0_9BACL</name>
<organism evidence="1 2">
    <name type="scientific">Sporosarcina gallistercoris</name>
    <dbReference type="NCBI Taxonomy" id="2762245"/>
    <lineage>
        <taxon>Bacteria</taxon>
        <taxon>Bacillati</taxon>
        <taxon>Bacillota</taxon>
        <taxon>Bacilli</taxon>
        <taxon>Bacillales</taxon>
        <taxon>Caryophanaceae</taxon>
        <taxon>Sporosarcina</taxon>
    </lineage>
</organism>
<accession>A0ABR8PFQ0</accession>
<dbReference type="Proteomes" id="UP000659496">
    <property type="component" value="Unassembled WGS sequence"/>
</dbReference>
<reference evidence="1 2" key="1">
    <citation type="submission" date="2020-08" db="EMBL/GenBank/DDBJ databases">
        <title>A Genomic Blueprint of the Chicken Gut Microbiome.</title>
        <authorList>
            <person name="Gilroy R."/>
            <person name="Ravi A."/>
            <person name="Getino M."/>
            <person name="Pursley I."/>
            <person name="Horton D.L."/>
            <person name="Alikhan N.-F."/>
            <person name="Baker D."/>
            <person name="Gharbi K."/>
            <person name="Hall N."/>
            <person name="Watson M."/>
            <person name="Adriaenssens E.M."/>
            <person name="Foster-Nyarko E."/>
            <person name="Jarju S."/>
            <person name="Secka A."/>
            <person name="Antonio M."/>
            <person name="Oren A."/>
            <person name="Chaudhuri R."/>
            <person name="La Ragione R.M."/>
            <person name="Hildebrand F."/>
            <person name="Pallen M.J."/>
        </authorList>
    </citation>
    <scope>NUCLEOTIDE SEQUENCE [LARGE SCALE GENOMIC DNA]</scope>
    <source>
        <strain evidence="1 2">Sa3CUA8</strain>
    </source>
</reference>
<dbReference type="RefSeq" id="WP_039041559.1">
    <property type="nucleotide sequence ID" value="NZ_JACSQY010000001.1"/>
</dbReference>
<comment type="caution">
    <text evidence="1">The sequence shown here is derived from an EMBL/GenBank/DDBJ whole genome shotgun (WGS) entry which is preliminary data.</text>
</comment>
<proteinExistence type="predicted"/>
<gene>
    <name evidence="1" type="ORF">H9659_01460</name>
</gene>
<evidence type="ECO:0000313" key="2">
    <source>
        <dbReference type="Proteomes" id="UP000659496"/>
    </source>
</evidence>